<evidence type="ECO:0000256" key="6">
    <source>
        <dbReference type="ARBA" id="ARBA00023014"/>
    </source>
</evidence>
<evidence type="ECO:0000256" key="4">
    <source>
        <dbReference type="ARBA" id="ARBA00022982"/>
    </source>
</evidence>
<dbReference type="AlphaFoldDB" id="A0A9D1GEP0"/>
<keyword evidence="7" id="KW-1133">Transmembrane helix</keyword>
<dbReference type="PROSITE" id="PS51379">
    <property type="entry name" value="4FE4S_FER_2"/>
    <property type="match status" value="6"/>
</dbReference>
<dbReference type="InterPro" id="IPR017896">
    <property type="entry name" value="4Fe4S_Fe-S-bd"/>
</dbReference>
<gene>
    <name evidence="9" type="ORF">IAD06_06155</name>
</gene>
<accession>A0A9D1GEP0</accession>
<evidence type="ECO:0000313" key="10">
    <source>
        <dbReference type="Proteomes" id="UP000886722"/>
    </source>
</evidence>
<keyword evidence="7" id="KW-0472">Membrane</keyword>
<feature type="domain" description="4Fe-4S ferredoxin-type" evidence="8">
    <location>
        <begin position="247"/>
        <end position="273"/>
    </location>
</feature>
<evidence type="ECO:0000256" key="2">
    <source>
        <dbReference type="ARBA" id="ARBA00022485"/>
    </source>
</evidence>
<dbReference type="Gene3D" id="3.30.70.20">
    <property type="match status" value="3"/>
</dbReference>
<dbReference type="GO" id="GO:0046872">
    <property type="term" value="F:metal ion binding"/>
    <property type="evidence" value="ECO:0007669"/>
    <property type="project" value="UniProtKB-KW"/>
</dbReference>
<feature type="domain" description="4Fe-4S ferredoxin-type" evidence="8">
    <location>
        <begin position="372"/>
        <end position="404"/>
    </location>
</feature>
<feature type="transmembrane region" description="Helical" evidence="7">
    <location>
        <begin position="102"/>
        <end position="127"/>
    </location>
</feature>
<dbReference type="Pfam" id="PF12801">
    <property type="entry name" value="Fer4_5"/>
    <property type="match status" value="2"/>
</dbReference>
<dbReference type="GO" id="GO:0005886">
    <property type="term" value="C:plasma membrane"/>
    <property type="evidence" value="ECO:0007669"/>
    <property type="project" value="TreeGrafter"/>
</dbReference>
<feature type="domain" description="4Fe-4S ferredoxin-type" evidence="8">
    <location>
        <begin position="336"/>
        <end position="367"/>
    </location>
</feature>
<keyword evidence="3" id="KW-0479">Metal-binding</keyword>
<sequence length="495" mass="54795">MLRKFRIIAALFCFLFITLLFLDFTGSIHVWFGWLAKIQFLPAVLALNVAVVLALIILTLIFGRIYCSVICPMGVFQDIVSRISSRRKKKKYRFSYSPAISWLRYGVLAVFIIALVAGISSFVSLLAPYSSYGRIVQNLFAPVYGWGNNILAYFAERADSYAFYTTDVWLKNLPTFLIALTTFVVIAVLAWRNGRTYCNTICPVGTILGLLSRYAWLRPHIDTSKCNNCGLCARNCKASCIDPKEHRIDYSRCVTCMDCLETCHKSAITYTHPRKITGNSSENHVNVPTSRRQFLVTAGVLVAGAIEAQEKKVDGGLAPILDKEIPQRSTPIAPPGALSLRNMAQHCTACQLCVSVCPNQVLRPSGKFLTFMQPEMSYERGYCRPECTKCSEVCPAGAIHPITRADKSAIQIGHAVWIRENCIPLTDGVECGNCARHCPTGAIQMVASDPSDGGSLKIPVIDDERCIGCGACENLCPSRPFSAIYVEGYEHHRTI</sequence>
<proteinExistence type="predicted"/>
<reference evidence="9" key="2">
    <citation type="journal article" date="2021" name="PeerJ">
        <title>Extensive microbial diversity within the chicken gut microbiome revealed by metagenomics and culture.</title>
        <authorList>
            <person name="Gilroy R."/>
            <person name="Ravi A."/>
            <person name="Getino M."/>
            <person name="Pursley I."/>
            <person name="Horton D.L."/>
            <person name="Alikhan N.F."/>
            <person name="Baker D."/>
            <person name="Gharbi K."/>
            <person name="Hall N."/>
            <person name="Watson M."/>
            <person name="Adriaenssens E.M."/>
            <person name="Foster-Nyarko E."/>
            <person name="Jarju S."/>
            <person name="Secka A."/>
            <person name="Antonio M."/>
            <person name="Oren A."/>
            <person name="Chaudhuri R.R."/>
            <person name="La Ragione R."/>
            <person name="Hildebrand F."/>
            <person name="Pallen M.J."/>
        </authorList>
    </citation>
    <scope>NUCLEOTIDE SEQUENCE</scope>
    <source>
        <strain evidence="9">21143</strain>
    </source>
</reference>
<feature type="domain" description="4Fe-4S ferredoxin-type" evidence="8">
    <location>
        <begin position="457"/>
        <end position="489"/>
    </location>
</feature>
<keyword evidence="4" id="KW-0249">Electron transport</keyword>
<keyword evidence="7" id="KW-0812">Transmembrane</keyword>
<evidence type="ECO:0000256" key="1">
    <source>
        <dbReference type="ARBA" id="ARBA00022448"/>
    </source>
</evidence>
<name>A0A9D1GEP0_9BACT</name>
<evidence type="ECO:0000256" key="7">
    <source>
        <dbReference type="SAM" id="Phobius"/>
    </source>
</evidence>
<evidence type="ECO:0000256" key="5">
    <source>
        <dbReference type="ARBA" id="ARBA00023004"/>
    </source>
</evidence>
<dbReference type="Pfam" id="PF12838">
    <property type="entry name" value="Fer4_7"/>
    <property type="match status" value="2"/>
</dbReference>
<keyword evidence="1" id="KW-0813">Transport</keyword>
<dbReference type="SUPFAM" id="SSF54862">
    <property type="entry name" value="4Fe-4S ferredoxins"/>
    <property type="match status" value="2"/>
</dbReference>
<reference evidence="9" key="1">
    <citation type="submission" date="2020-10" db="EMBL/GenBank/DDBJ databases">
        <authorList>
            <person name="Gilroy R."/>
        </authorList>
    </citation>
    <scope>NUCLEOTIDE SEQUENCE</scope>
    <source>
        <strain evidence="9">21143</strain>
    </source>
</reference>
<dbReference type="FunFam" id="3.30.70.20:FF:000046">
    <property type="entry name" value="Periplasmic [Fe] hydrogenase large subunit"/>
    <property type="match status" value="1"/>
</dbReference>
<dbReference type="GO" id="GO:0051539">
    <property type="term" value="F:4 iron, 4 sulfur cluster binding"/>
    <property type="evidence" value="ECO:0007669"/>
    <property type="project" value="UniProtKB-KW"/>
</dbReference>
<dbReference type="InterPro" id="IPR017900">
    <property type="entry name" value="4Fe4S_Fe_S_CS"/>
</dbReference>
<feature type="transmembrane region" description="Helical" evidence="7">
    <location>
        <begin position="51"/>
        <end position="81"/>
    </location>
</feature>
<keyword evidence="2" id="KW-0004">4Fe-4S</keyword>
<dbReference type="Proteomes" id="UP000886722">
    <property type="component" value="Unassembled WGS sequence"/>
</dbReference>
<dbReference type="PROSITE" id="PS00198">
    <property type="entry name" value="4FE4S_FER_1"/>
    <property type="match status" value="1"/>
</dbReference>
<comment type="caution">
    <text evidence="9">The sequence shown here is derived from an EMBL/GenBank/DDBJ whole genome shotgun (WGS) entry which is preliminary data.</text>
</comment>
<evidence type="ECO:0000256" key="3">
    <source>
        <dbReference type="ARBA" id="ARBA00022723"/>
    </source>
</evidence>
<evidence type="ECO:0000259" key="8">
    <source>
        <dbReference type="PROSITE" id="PS51379"/>
    </source>
</evidence>
<evidence type="ECO:0000313" key="9">
    <source>
        <dbReference type="EMBL" id="HIT39603.1"/>
    </source>
</evidence>
<feature type="transmembrane region" description="Helical" evidence="7">
    <location>
        <begin position="173"/>
        <end position="191"/>
    </location>
</feature>
<feature type="domain" description="4Fe-4S ferredoxin-type" evidence="8">
    <location>
        <begin position="413"/>
        <end position="448"/>
    </location>
</feature>
<dbReference type="PANTHER" id="PTHR30176">
    <property type="entry name" value="FERREDOXIN-TYPE PROTEIN NAPH"/>
    <property type="match status" value="1"/>
</dbReference>
<dbReference type="CDD" id="cd16373">
    <property type="entry name" value="DMSOR_beta_like"/>
    <property type="match status" value="1"/>
</dbReference>
<feature type="domain" description="4Fe-4S ferredoxin-type" evidence="8">
    <location>
        <begin position="217"/>
        <end position="246"/>
    </location>
</feature>
<organism evidence="9 10">
    <name type="scientific">Candidatus Caccoplasma intestinavium</name>
    <dbReference type="NCBI Taxonomy" id="2840716"/>
    <lineage>
        <taxon>Bacteria</taxon>
        <taxon>Pseudomonadati</taxon>
        <taxon>Bacteroidota</taxon>
        <taxon>Bacteroidia</taxon>
        <taxon>Bacteroidales</taxon>
        <taxon>Bacteroidaceae</taxon>
        <taxon>Bacteroidaceae incertae sedis</taxon>
        <taxon>Candidatus Caccoplasma</taxon>
    </lineage>
</organism>
<protein>
    <submittedName>
        <fullName evidence="9">4Fe-4S dicluster domain-containing protein</fullName>
    </submittedName>
</protein>
<keyword evidence="6" id="KW-0411">Iron-sulfur</keyword>
<keyword evidence="5" id="KW-0408">Iron</keyword>
<dbReference type="InterPro" id="IPR051684">
    <property type="entry name" value="Electron_Trans/Redox"/>
</dbReference>
<dbReference type="EMBL" id="DVKT01000046">
    <property type="protein sequence ID" value="HIT39603.1"/>
    <property type="molecule type" value="Genomic_DNA"/>
</dbReference>
<dbReference type="PANTHER" id="PTHR30176:SF3">
    <property type="entry name" value="FERREDOXIN-TYPE PROTEIN NAPH"/>
    <property type="match status" value="1"/>
</dbReference>